<proteinExistence type="predicted"/>
<gene>
    <name evidence="2" type="ORF">FA13DRAFT_1769396</name>
</gene>
<reference evidence="2 3" key="1">
    <citation type="journal article" date="2019" name="Nat. Ecol. Evol.">
        <title>Megaphylogeny resolves global patterns of mushroom evolution.</title>
        <authorList>
            <person name="Varga T."/>
            <person name="Krizsan K."/>
            <person name="Foldi C."/>
            <person name="Dima B."/>
            <person name="Sanchez-Garcia M."/>
            <person name="Sanchez-Ramirez S."/>
            <person name="Szollosi G.J."/>
            <person name="Szarkandi J.G."/>
            <person name="Papp V."/>
            <person name="Albert L."/>
            <person name="Andreopoulos W."/>
            <person name="Angelini C."/>
            <person name="Antonin V."/>
            <person name="Barry K.W."/>
            <person name="Bougher N.L."/>
            <person name="Buchanan P."/>
            <person name="Buyck B."/>
            <person name="Bense V."/>
            <person name="Catcheside P."/>
            <person name="Chovatia M."/>
            <person name="Cooper J."/>
            <person name="Damon W."/>
            <person name="Desjardin D."/>
            <person name="Finy P."/>
            <person name="Geml J."/>
            <person name="Haridas S."/>
            <person name="Hughes K."/>
            <person name="Justo A."/>
            <person name="Karasinski D."/>
            <person name="Kautmanova I."/>
            <person name="Kiss B."/>
            <person name="Kocsube S."/>
            <person name="Kotiranta H."/>
            <person name="LaButti K.M."/>
            <person name="Lechner B.E."/>
            <person name="Liimatainen K."/>
            <person name="Lipzen A."/>
            <person name="Lukacs Z."/>
            <person name="Mihaltcheva S."/>
            <person name="Morgado L.N."/>
            <person name="Niskanen T."/>
            <person name="Noordeloos M.E."/>
            <person name="Ohm R.A."/>
            <person name="Ortiz-Santana B."/>
            <person name="Ovrebo C."/>
            <person name="Racz N."/>
            <person name="Riley R."/>
            <person name="Savchenko A."/>
            <person name="Shiryaev A."/>
            <person name="Soop K."/>
            <person name="Spirin V."/>
            <person name="Szebenyi C."/>
            <person name="Tomsovsky M."/>
            <person name="Tulloss R.E."/>
            <person name="Uehling J."/>
            <person name="Grigoriev I.V."/>
            <person name="Vagvolgyi C."/>
            <person name="Papp T."/>
            <person name="Martin F.M."/>
            <person name="Miettinen O."/>
            <person name="Hibbett D.S."/>
            <person name="Nagy L.G."/>
        </authorList>
    </citation>
    <scope>NUCLEOTIDE SEQUENCE [LARGE SCALE GENOMIC DNA]</scope>
    <source>
        <strain evidence="2 3">FP101781</strain>
    </source>
</reference>
<evidence type="ECO:0000259" key="1">
    <source>
        <dbReference type="Pfam" id="PF12770"/>
    </source>
</evidence>
<dbReference type="AlphaFoldDB" id="A0A4Y7TZT8"/>
<name>A0A4Y7TZT8_COPMI</name>
<dbReference type="OrthoDB" id="9991317at2759"/>
<keyword evidence="3" id="KW-1185">Reference proteome</keyword>
<feature type="domain" description="CHAT" evidence="1">
    <location>
        <begin position="820"/>
        <end position="1068"/>
    </location>
</feature>
<accession>A0A4Y7TZT8</accession>
<evidence type="ECO:0000313" key="3">
    <source>
        <dbReference type="Proteomes" id="UP000298030"/>
    </source>
</evidence>
<dbReference type="SUPFAM" id="SSF48452">
    <property type="entry name" value="TPR-like"/>
    <property type="match status" value="1"/>
</dbReference>
<dbReference type="InterPro" id="IPR024983">
    <property type="entry name" value="CHAT_dom"/>
</dbReference>
<sequence>MAAQQYVVFWLHRRRQRLNRISRTVALVKRKDITIELPDTNAKDESSIKLGTLHAFDLAELSPGKWIVKSPVELPQGATAIDCVLSSDDMEDIDLFQLDCQRDTVEEVLGTGFWQQVEVFDSHLPLRISWRIVKIPLEVQLECVCQAHARVPFVHSMEFLNKFRSTGNLADISEAIATMQRAVDTTPEGDANLHAMLSNLGGYFMGRFQRGGDIQDVAQAISNQQKALQVAPADPNLPSLLNNLGNSFLCRFMVEGDFKDIAEATRLQNQSVQLTPRGHPDLPSRLSNLGASLMRCFECTGDLNDVTQSIEVRSQAVCLTPDGHEDLPWLLSNLGSSFQSRFEHTGDLLDVAEAIRVRSQAVLLTPESHADLPGVLGNLGAAFLHRFQRTDDLHDIAEAISAQNRAVQLTPQLTPDGHADLPGLLSNLGGSYLHRFQCTGDLHDVGEAIKCRSKAVRLTPEGHADLPSMLSYLGNAFRGRFKITGDLGDIIEAIAAHTKAVRLTPEGHSARPSRLNNLGNSLHSHFGLTDALSDFTGALSALTEAVRLTPDGHQTLPSLHHNLGPGVLPQVVFQNTWMKASLLIVWQRLILPEIHEPEFRQQQNGADSSISISPIASRRSRHMMLGRPQKALEWLEQGRCLVWGQQNQLRTPLDDLRAHDATLADRVTDTARKLEKVGSSSVTRSIDMHISEKISLENEARNHLDLAREWEELLAAVRDIPAFSLVQDLPVSGHVVIINMYVGRCDAIALRAGWAEPLHIPLPHFSWEKANKLRRALNIQVQCYRLRTRGEDTAHEDEDGRAGGLYRRKETRDESSVHMVLKRLWNEVVKPILDTLGLLKRNVSSSSETLPRIWWCPTGPLSFLPIHAAGIYQSSEADGIMNYAVSSYTPTVAVLTQRVKRDRPIDRAVSGLFLTCQPEAPGAATISGTTEEVRSLHDRAPKCVRSLKLEGGELTVSGCLENMEHYSSIHLACHASQEAGDPLQSRFLFHNGKLTLSTIMRSNLQNADLAFLSACETSTGAQTLADEAVHLAAGMLAAGYRRVVATMWAIGDTHAPQVANDFYEYLWSRRKEGNRSIHDTSPTRRPLIGAQDPRDLTVHDTWSGHLDVGLRCPISPTCPWHNPISTGTRMR</sequence>
<dbReference type="InterPro" id="IPR011990">
    <property type="entry name" value="TPR-like_helical_dom_sf"/>
</dbReference>
<dbReference type="Gene3D" id="1.25.40.10">
    <property type="entry name" value="Tetratricopeptide repeat domain"/>
    <property type="match status" value="1"/>
</dbReference>
<protein>
    <recommendedName>
        <fullName evidence="1">CHAT domain-containing protein</fullName>
    </recommendedName>
</protein>
<dbReference type="Pfam" id="PF12770">
    <property type="entry name" value="CHAT"/>
    <property type="match status" value="1"/>
</dbReference>
<dbReference type="Proteomes" id="UP000298030">
    <property type="component" value="Unassembled WGS sequence"/>
</dbReference>
<organism evidence="2 3">
    <name type="scientific">Coprinellus micaceus</name>
    <name type="common">Glistening ink-cap mushroom</name>
    <name type="synonym">Coprinus micaceus</name>
    <dbReference type="NCBI Taxonomy" id="71717"/>
    <lineage>
        <taxon>Eukaryota</taxon>
        <taxon>Fungi</taxon>
        <taxon>Dikarya</taxon>
        <taxon>Basidiomycota</taxon>
        <taxon>Agaricomycotina</taxon>
        <taxon>Agaricomycetes</taxon>
        <taxon>Agaricomycetidae</taxon>
        <taxon>Agaricales</taxon>
        <taxon>Agaricineae</taxon>
        <taxon>Psathyrellaceae</taxon>
        <taxon>Coprinellus</taxon>
    </lineage>
</organism>
<dbReference type="EMBL" id="QPFP01000001">
    <property type="protein sequence ID" value="TEB39521.1"/>
    <property type="molecule type" value="Genomic_DNA"/>
</dbReference>
<comment type="caution">
    <text evidence="2">The sequence shown here is derived from an EMBL/GenBank/DDBJ whole genome shotgun (WGS) entry which is preliminary data.</text>
</comment>
<feature type="non-terminal residue" evidence="2">
    <location>
        <position position="1131"/>
    </location>
</feature>
<dbReference type="SUPFAM" id="SSF81901">
    <property type="entry name" value="HCP-like"/>
    <property type="match status" value="1"/>
</dbReference>
<dbReference type="STRING" id="71717.A0A4Y7TZT8"/>
<dbReference type="PANTHER" id="PTHR19959:SF119">
    <property type="entry name" value="FUNGAL LIPASE-LIKE DOMAIN-CONTAINING PROTEIN"/>
    <property type="match status" value="1"/>
</dbReference>
<dbReference type="PANTHER" id="PTHR19959">
    <property type="entry name" value="KINESIN LIGHT CHAIN"/>
    <property type="match status" value="1"/>
</dbReference>
<evidence type="ECO:0000313" key="2">
    <source>
        <dbReference type="EMBL" id="TEB39521.1"/>
    </source>
</evidence>